<evidence type="ECO:0000256" key="6">
    <source>
        <dbReference type="ARBA" id="ARBA00023163"/>
    </source>
</evidence>
<evidence type="ECO:0000256" key="7">
    <source>
        <dbReference type="ARBA" id="ARBA00023172"/>
    </source>
</evidence>
<keyword evidence="7 9" id="KW-0233">DNA recombination</keyword>
<dbReference type="EMBL" id="NWSL01000026">
    <property type="protein sequence ID" value="PDS48575.1"/>
    <property type="molecule type" value="Genomic_DNA"/>
</dbReference>
<dbReference type="PANTHER" id="PTHR33175:SF5">
    <property type="entry name" value="INTEGRATION HOST FACTOR SUBUNIT BETA"/>
    <property type="match status" value="1"/>
</dbReference>
<feature type="region of interest" description="Disordered" evidence="10">
    <location>
        <begin position="90"/>
        <end position="111"/>
    </location>
</feature>
<dbReference type="InterPro" id="IPR010992">
    <property type="entry name" value="IHF-like_DNA-bd_dom_sf"/>
</dbReference>
<comment type="similarity">
    <text evidence="1 8">Belongs to the bacterial histone-like protein family.</text>
</comment>
<dbReference type="PANTHER" id="PTHR33175">
    <property type="entry name" value="DNA-BINDING PROTEIN HU"/>
    <property type="match status" value="1"/>
</dbReference>
<organism evidence="11 12">
    <name type="scientific">Rhizobium anhuiense</name>
    <dbReference type="NCBI Taxonomy" id="1184720"/>
    <lineage>
        <taxon>Bacteria</taxon>
        <taxon>Pseudomonadati</taxon>
        <taxon>Pseudomonadota</taxon>
        <taxon>Alphaproteobacteria</taxon>
        <taxon>Hyphomicrobiales</taxon>
        <taxon>Rhizobiaceae</taxon>
        <taxon>Rhizobium/Agrobacterium group</taxon>
        <taxon>Rhizobium</taxon>
    </lineage>
</organism>
<evidence type="ECO:0000256" key="5">
    <source>
        <dbReference type="ARBA" id="ARBA00023125"/>
    </source>
</evidence>
<evidence type="ECO:0000256" key="2">
    <source>
        <dbReference type="ARBA" id="ARBA00018700"/>
    </source>
</evidence>
<dbReference type="NCBIfam" id="NF001222">
    <property type="entry name" value="PRK00199.1"/>
    <property type="match status" value="1"/>
</dbReference>
<keyword evidence="6 9" id="KW-0804">Transcription</keyword>
<dbReference type="RefSeq" id="WP_097544798.1">
    <property type="nucleotide sequence ID" value="NZ_NWSL01000026.1"/>
</dbReference>
<evidence type="ECO:0000313" key="12">
    <source>
        <dbReference type="Proteomes" id="UP000219972"/>
    </source>
</evidence>
<protein>
    <recommendedName>
        <fullName evidence="2 9">Integration host factor subunit beta</fullName>
    </recommendedName>
</protein>
<dbReference type="InterPro" id="IPR000119">
    <property type="entry name" value="Hist_DNA-bd"/>
</dbReference>
<keyword evidence="12" id="KW-1185">Reference proteome</keyword>
<dbReference type="NCBIfam" id="TIGR00988">
    <property type="entry name" value="hip"/>
    <property type="match status" value="1"/>
</dbReference>
<dbReference type="Pfam" id="PF00216">
    <property type="entry name" value="Bac_DNA_binding"/>
    <property type="match status" value="1"/>
</dbReference>
<dbReference type="InterPro" id="IPR005685">
    <property type="entry name" value="IHF_beta"/>
</dbReference>
<feature type="compositionally biased region" description="Polar residues" evidence="10">
    <location>
        <begin position="90"/>
        <end position="101"/>
    </location>
</feature>
<gene>
    <name evidence="11" type="ORF">CO662_29265</name>
</gene>
<dbReference type="CDD" id="cd13836">
    <property type="entry name" value="IHF_B"/>
    <property type="match status" value="1"/>
</dbReference>
<keyword evidence="5 9" id="KW-0238">DNA-binding</keyword>
<comment type="caution">
    <text evidence="11">The sequence shown here is derived from an EMBL/GenBank/DDBJ whole genome shotgun (WGS) entry which is preliminary data.</text>
</comment>
<evidence type="ECO:0000256" key="9">
    <source>
        <dbReference type="RuleBase" id="RU003941"/>
    </source>
</evidence>
<sequence length="111" mass="12346">MIKSELVSLIANRNPHLYHNDAERIVETILEEIAETLAQGGRVELRGFGVFSVRSRAPRSGRNPKDGTSVFVEEKWVPFFKAGKEMQDRLNSANASMSGDTSGDERLALLK</sequence>
<dbReference type="Proteomes" id="UP000219972">
    <property type="component" value="Unassembled WGS sequence"/>
</dbReference>
<evidence type="ECO:0000256" key="8">
    <source>
        <dbReference type="RuleBase" id="RU003939"/>
    </source>
</evidence>
<evidence type="ECO:0000256" key="3">
    <source>
        <dbReference type="ARBA" id="ARBA00022845"/>
    </source>
</evidence>
<dbReference type="Gene3D" id="4.10.520.10">
    <property type="entry name" value="IHF-like DNA-binding proteins"/>
    <property type="match status" value="1"/>
</dbReference>
<accession>A0ABX4J1A5</accession>
<reference evidence="11 12" key="1">
    <citation type="submission" date="2017-09" db="EMBL/GenBank/DDBJ databases">
        <title>Comparative genomics of rhizobia isolated from Phaseolus vulgaris in China.</title>
        <authorList>
            <person name="Tong W."/>
        </authorList>
    </citation>
    <scope>NUCLEOTIDE SEQUENCE [LARGE SCALE GENOMIC DNA]</scope>
    <source>
        <strain evidence="11 12">Y27</strain>
    </source>
</reference>
<comment type="subunit">
    <text evidence="9">Heterodimer of an alpha and a beta chain.</text>
</comment>
<dbReference type="SUPFAM" id="SSF47729">
    <property type="entry name" value="IHF-like DNA-binding proteins"/>
    <property type="match status" value="1"/>
</dbReference>
<proteinExistence type="inferred from homology"/>
<dbReference type="PRINTS" id="PR01727">
    <property type="entry name" value="DNABINDINGHU"/>
</dbReference>
<keyword evidence="3 9" id="KW-0810">Translation regulation</keyword>
<evidence type="ECO:0000256" key="1">
    <source>
        <dbReference type="ARBA" id="ARBA00010529"/>
    </source>
</evidence>
<name>A0ABX4J1A5_9HYPH</name>
<dbReference type="SMART" id="SM00411">
    <property type="entry name" value="BHL"/>
    <property type="match status" value="1"/>
</dbReference>
<comment type="function">
    <text evidence="9">This protein is one of the two subunits of integration host factor, a specific DNA-binding protein that functions in genetic recombination as well as in transcriptional and translational control.</text>
</comment>
<evidence type="ECO:0000256" key="10">
    <source>
        <dbReference type="SAM" id="MobiDB-lite"/>
    </source>
</evidence>
<evidence type="ECO:0000256" key="4">
    <source>
        <dbReference type="ARBA" id="ARBA00023015"/>
    </source>
</evidence>
<evidence type="ECO:0000313" key="11">
    <source>
        <dbReference type="EMBL" id="PDS48575.1"/>
    </source>
</evidence>
<keyword evidence="4 9" id="KW-0805">Transcription regulation</keyword>